<dbReference type="Pfam" id="PF21783">
    <property type="entry name" value="YNCE"/>
    <property type="match status" value="1"/>
</dbReference>
<dbReference type="InterPro" id="IPR015943">
    <property type="entry name" value="WD40/YVTN_repeat-like_dom_sf"/>
</dbReference>
<evidence type="ECO:0000256" key="1">
    <source>
        <dbReference type="ARBA" id="ARBA00022729"/>
    </source>
</evidence>
<dbReference type="Pfam" id="PF07676">
    <property type="entry name" value="PD40"/>
    <property type="match status" value="2"/>
</dbReference>
<dbReference type="AlphaFoldDB" id="A0A6L9EIE9"/>
<dbReference type="EMBL" id="WXYO01000011">
    <property type="protein sequence ID" value="NAS14442.1"/>
    <property type="molecule type" value="Genomic_DNA"/>
</dbReference>
<dbReference type="RefSeq" id="WP_161437491.1">
    <property type="nucleotide sequence ID" value="NZ_WXYO01000011.1"/>
</dbReference>
<protein>
    <recommendedName>
        <fullName evidence="3">YNCE-like beta-propeller domain-containing protein</fullName>
    </recommendedName>
</protein>
<name>A0A6L9EIE9_9FLAO</name>
<dbReference type="InterPro" id="IPR051200">
    <property type="entry name" value="Host-pathogen_enzymatic-act"/>
</dbReference>
<dbReference type="Gene3D" id="2.120.10.30">
    <property type="entry name" value="TolB, C-terminal domain"/>
    <property type="match status" value="1"/>
</dbReference>
<comment type="caution">
    <text evidence="4">The sequence shown here is derived from an EMBL/GenBank/DDBJ whole genome shotgun (WGS) entry which is preliminary data.</text>
</comment>
<sequence>MKALNSGLLILLMFTVTLGCNDSEVIKQFEPGTISTASVEYSSTFSPSGEELYFARSEQKWASGNMKSTIYRSTRKNGSWSAPEVASFSGKYDDGDPHLSRDGNTLYFISTRPSEDSLVSADIWRVRKDAAGAWEAPERLPYPINSSGTEYGPRTDGDGNLYFASDRPGGYGQGDIYVSKKVNDSLSAPVNMGNTINSPTGEWNLEINGSGKLLIFEASQRPQNITGYGDLYISFKQGENWTLPQHMEELNTSGSDLFPYLPEAEDVLYYSSSDSLKGESTHIYYTDFKPLVAKYRAGARVPKKYLLTVNRSAHDLSLISLSNQQLIRRIPVGIGPHELSLSKDNKLAFVANYGSYPKPHEEAISSSQLEWVEEPQNTITRIDLTDFSTETFTIAGSEAHHGILTNVDGSVFWTTAENEAKLLELDGTSGEVLREYTTMPGSHILKANRDFSRIFVSNIASNTVSVIDREKDSITHISVPKGPEGLELSPDGQQLWVLCNSANKIVVLNTSTLEVIKTFDAEGKFPVKLAFINNEAWVANVFSKQISIFDASSFEFKGHIVLESTPLGITADNEQVFVSLPRKNTIEIYDPKTREKRGEFTQGMEQDGMVVINDVEGMIGE</sequence>
<gene>
    <name evidence="4" type="ORF">GTQ38_20695</name>
</gene>
<dbReference type="InterPro" id="IPR011048">
    <property type="entry name" value="Haem_d1_sf"/>
</dbReference>
<dbReference type="PROSITE" id="PS51257">
    <property type="entry name" value="PROKAR_LIPOPROTEIN"/>
    <property type="match status" value="1"/>
</dbReference>
<dbReference type="SUPFAM" id="SSF51004">
    <property type="entry name" value="C-terminal (heme d1) domain of cytochrome cd1-nitrite reductase"/>
    <property type="match status" value="1"/>
</dbReference>
<organism evidence="4 5">
    <name type="scientific">Poritiphilus flavus</name>
    <dbReference type="NCBI Taxonomy" id="2697053"/>
    <lineage>
        <taxon>Bacteria</taxon>
        <taxon>Pseudomonadati</taxon>
        <taxon>Bacteroidota</taxon>
        <taxon>Flavobacteriia</taxon>
        <taxon>Flavobacteriales</taxon>
        <taxon>Flavobacteriaceae</taxon>
        <taxon>Poritiphilus</taxon>
    </lineage>
</organism>
<dbReference type="InterPro" id="IPR036278">
    <property type="entry name" value="Sialidase_sf"/>
</dbReference>
<keyword evidence="1 2" id="KW-0732">Signal</keyword>
<proteinExistence type="predicted"/>
<evidence type="ECO:0000259" key="3">
    <source>
        <dbReference type="Pfam" id="PF21783"/>
    </source>
</evidence>
<dbReference type="CDD" id="cd15482">
    <property type="entry name" value="Sialidase_non-viral"/>
    <property type="match status" value="1"/>
</dbReference>
<dbReference type="InterPro" id="IPR011659">
    <property type="entry name" value="WD40"/>
</dbReference>
<evidence type="ECO:0000313" key="5">
    <source>
        <dbReference type="Proteomes" id="UP000475249"/>
    </source>
</evidence>
<accession>A0A6L9EIE9</accession>
<keyword evidence="5" id="KW-1185">Reference proteome</keyword>
<dbReference type="Gene3D" id="2.130.10.10">
    <property type="entry name" value="YVTN repeat-like/Quinoprotein amine dehydrogenase"/>
    <property type="match status" value="2"/>
</dbReference>
<reference evidence="4 5" key="1">
    <citation type="submission" date="2020-01" db="EMBL/GenBank/DDBJ databases">
        <title>Bacteria diversity of Porities sp.</title>
        <authorList>
            <person name="Wang G."/>
        </authorList>
    </citation>
    <scope>NUCLEOTIDE SEQUENCE [LARGE SCALE GENOMIC DNA]</scope>
    <source>
        <strain evidence="4 5">R33</strain>
    </source>
</reference>
<dbReference type="SUPFAM" id="SSF50939">
    <property type="entry name" value="Sialidases"/>
    <property type="match status" value="1"/>
</dbReference>
<evidence type="ECO:0000313" key="4">
    <source>
        <dbReference type="EMBL" id="NAS14442.1"/>
    </source>
</evidence>
<feature type="chain" id="PRO_5026911898" description="YNCE-like beta-propeller domain-containing protein" evidence="2">
    <location>
        <begin position="20"/>
        <end position="621"/>
    </location>
</feature>
<dbReference type="InterPro" id="IPR048433">
    <property type="entry name" value="YNCE-like_beta-prop"/>
</dbReference>
<evidence type="ECO:0000256" key="2">
    <source>
        <dbReference type="SAM" id="SignalP"/>
    </source>
</evidence>
<dbReference type="Proteomes" id="UP000475249">
    <property type="component" value="Unassembled WGS sequence"/>
</dbReference>
<dbReference type="PANTHER" id="PTHR47197:SF3">
    <property type="entry name" value="DIHYDRO-HEME D1 DEHYDROGENASE"/>
    <property type="match status" value="1"/>
</dbReference>
<feature type="signal peptide" evidence="2">
    <location>
        <begin position="1"/>
        <end position="19"/>
    </location>
</feature>
<feature type="domain" description="YNCE-like beta-propeller" evidence="3">
    <location>
        <begin position="436"/>
        <end position="521"/>
    </location>
</feature>
<dbReference type="InterPro" id="IPR011042">
    <property type="entry name" value="6-blade_b-propeller_TolB-like"/>
</dbReference>
<dbReference type="PANTHER" id="PTHR47197">
    <property type="entry name" value="PROTEIN NIRF"/>
    <property type="match status" value="1"/>
</dbReference>